<dbReference type="PROSITE" id="PS51462">
    <property type="entry name" value="NUDIX"/>
    <property type="match status" value="1"/>
</dbReference>
<gene>
    <name evidence="5" type="ORF">KK083_18315</name>
</gene>
<protein>
    <submittedName>
        <fullName evidence="5">NUDIX domain-containing protein</fullName>
    </submittedName>
</protein>
<evidence type="ECO:0000256" key="2">
    <source>
        <dbReference type="RuleBase" id="RU003476"/>
    </source>
</evidence>
<accession>A0AAP2DNU0</accession>
<feature type="transmembrane region" description="Helical" evidence="3">
    <location>
        <begin position="12"/>
        <end position="30"/>
    </location>
</feature>
<keyword evidence="3" id="KW-0472">Membrane</keyword>
<dbReference type="GO" id="GO:0004081">
    <property type="term" value="F:bis(5'-nucleosyl)-tetraphosphatase (asymmetrical) activity"/>
    <property type="evidence" value="ECO:0007669"/>
    <property type="project" value="TreeGrafter"/>
</dbReference>
<evidence type="ECO:0000256" key="1">
    <source>
        <dbReference type="ARBA" id="ARBA00022801"/>
    </source>
</evidence>
<dbReference type="EMBL" id="JAHESF010000018">
    <property type="protein sequence ID" value="MBT1698854.1"/>
    <property type="molecule type" value="Genomic_DNA"/>
</dbReference>
<keyword evidence="3" id="KW-0812">Transmembrane</keyword>
<name>A0AAP2DNU0_9BACT</name>
<dbReference type="PANTHER" id="PTHR21340">
    <property type="entry name" value="DIADENOSINE 5,5-P1,P4-TETRAPHOSPHATE PYROPHOSPHOHYDROLASE MUTT"/>
    <property type="match status" value="1"/>
</dbReference>
<reference evidence="5 6" key="1">
    <citation type="submission" date="2021-05" db="EMBL/GenBank/DDBJ databases">
        <title>A Polyphasic approach of four new species of the genus Ohtaekwangia: Ohtaekwangia histidinii sp. nov., Ohtaekwangia cretensis sp. nov., Ohtaekwangia indiensis sp. nov., Ohtaekwangia reichenbachii sp. nov. from diverse environment.</title>
        <authorList>
            <person name="Octaviana S."/>
        </authorList>
    </citation>
    <scope>NUCLEOTIDE SEQUENCE [LARGE SCALE GENOMIC DNA]</scope>
    <source>
        <strain evidence="5 6">PWU4</strain>
    </source>
</reference>
<keyword evidence="1 2" id="KW-0378">Hydrolase</keyword>
<keyword evidence="3" id="KW-1133">Transmembrane helix</keyword>
<dbReference type="InterPro" id="IPR051325">
    <property type="entry name" value="Nudix_hydrolase_domain"/>
</dbReference>
<dbReference type="GO" id="GO:0006754">
    <property type="term" value="P:ATP biosynthetic process"/>
    <property type="evidence" value="ECO:0007669"/>
    <property type="project" value="TreeGrafter"/>
</dbReference>
<evidence type="ECO:0000256" key="3">
    <source>
        <dbReference type="SAM" id="Phobius"/>
    </source>
</evidence>
<feature type="transmembrane region" description="Helical" evidence="3">
    <location>
        <begin position="50"/>
        <end position="70"/>
    </location>
</feature>
<comment type="caution">
    <text evidence="5">The sequence shown here is derived from an EMBL/GenBank/DDBJ whole genome shotgun (WGS) entry which is preliminary data.</text>
</comment>
<feature type="transmembrane region" description="Helical" evidence="3">
    <location>
        <begin position="167"/>
        <end position="184"/>
    </location>
</feature>
<keyword evidence="6" id="KW-1185">Reference proteome</keyword>
<dbReference type="PROSITE" id="PS00893">
    <property type="entry name" value="NUDIX_BOX"/>
    <property type="match status" value="1"/>
</dbReference>
<dbReference type="RefSeq" id="WP_254165792.1">
    <property type="nucleotide sequence ID" value="NZ_JAHESF010000018.1"/>
</dbReference>
<evidence type="ECO:0000259" key="4">
    <source>
        <dbReference type="PROSITE" id="PS51462"/>
    </source>
</evidence>
<dbReference type="PANTHER" id="PTHR21340:SF0">
    <property type="entry name" value="BIS(5'-NUCLEOSYL)-TETRAPHOSPHATASE [ASYMMETRICAL]"/>
    <property type="match status" value="1"/>
</dbReference>
<dbReference type="InterPro" id="IPR020476">
    <property type="entry name" value="Nudix_hydrolase"/>
</dbReference>
<dbReference type="Proteomes" id="UP001319200">
    <property type="component" value="Unassembled WGS sequence"/>
</dbReference>
<dbReference type="PRINTS" id="PR00502">
    <property type="entry name" value="NUDIXFAMILY"/>
</dbReference>
<dbReference type="InterPro" id="IPR015797">
    <property type="entry name" value="NUDIX_hydrolase-like_dom_sf"/>
</dbReference>
<dbReference type="GO" id="GO:0006167">
    <property type="term" value="P:AMP biosynthetic process"/>
    <property type="evidence" value="ECO:0007669"/>
    <property type="project" value="TreeGrafter"/>
</dbReference>
<dbReference type="Gene3D" id="3.90.79.10">
    <property type="entry name" value="Nucleoside Triphosphate Pyrophosphohydrolase"/>
    <property type="match status" value="1"/>
</dbReference>
<sequence length="371" mass="42356">MNFSPDKFFIGLMEFFSIILPGALLTYITQDAVINYFLGAVKRSSTEQTVIFLFSSYMAGHFIFLLGSLLDTHLYDVIRRGTLKAQVKKLVREQKLSSPLVRILASWLFKTDVDNAANSAFAIKERVLRPLKASSSINTFQWCKARLTLDKSPAITVVNRFEADSKFFRSFSVVLAMLVIWGLYTFNFTFSLICLGTMLLAFWRYADQRSKAVSQACWYIITLEGNNKTNAVANPAEPATTHAGGVVFRKNGEAVEYLVVESSTGGRWVLPKGHIEEGEREEEAATREVKEETGVWALIKCELGVSMFQYNCQDIKVRFYLMQYFRQGTLIDKTRKRQWLTFDKAMEILTFDENKTMLRKANEMRTAIPQT</sequence>
<dbReference type="InterPro" id="IPR000086">
    <property type="entry name" value="NUDIX_hydrolase_dom"/>
</dbReference>
<organism evidence="5 6">
    <name type="scientific">Chryseosolibacter histidini</name>
    <dbReference type="NCBI Taxonomy" id="2782349"/>
    <lineage>
        <taxon>Bacteria</taxon>
        <taxon>Pseudomonadati</taxon>
        <taxon>Bacteroidota</taxon>
        <taxon>Cytophagia</taxon>
        <taxon>Cytophagales</taxon>
        <taxon>Chryseotaleaceae</taxon>
        <taxon>Chryseosolibacter</taxon>
    </lineage>
</organism>
<dbReference type="Pfam" id="PF00293">
    <property type="entry name" value="NUDIX"/>
    <property type="match status" value="1"/>
</dbReference>
<dbReference type="InterPro" id="IPR020084">
    <property type="entry name" value="NUDIX_hydrolase_CS"/>
</dbReference>
<feature type="domain" description="Nudix hydrolase" evidence="4">
    <location>
        <begin position="238"/>
        <end position="362"/>
    </location>
</feature>
<dbReference type="SUPFAM" id="SSF55811">
    <property type="entry name" value="Nudix"/>
    <property type="match status" value="1"/>
</dbReference>
<evidence type="ECO:0000313" key="6">
    <source>
        <dbReference type="Proteomes" id="UP001319200"/>
    </source>
</evidence>
<evidence type="ECO:0000313" key="5">
    <source>
        <dbReference type="EMBL" id="MBT1698854.1"/>
    </source>
</evidence>
<comment type="similarity">
    <text evidence="2">Belongs to the Nudix hydrolase family.</text>
</comment>
<dbReference type="AlphaFoldDB" id="A0AAP2DNU0"/>
<proteinExistence type="inferred from homology"/>